<comment type="subcellular location">
    <subcellularLocation>
        <location evidence="1">Membrane</location>
        <topology evidence="1">Multi-pass membrane protein</topology>
    </subcellularLocation>
</comment>
<keyword evidence="3 5" id="KW-1133">Transmembrane helix</keyword>
<feature type="transmembrane region" description="Helical" evidence="5">
    <location>
        <begin position="109"/>
        <end position="129"/>
    </location>
</feature>
<gene>
    <name evidence="6" type="ORF">KE626_28300</name>
</gene>
<name>A0ABS5J7S8_9BACT</name>
<keyword evidence="2 5" id="KW-0812">Transmembrane</keyword>
<evidence type="ECO:0000256" key="4">
    <source>
        <dbReference type="ARBA" id="ARBA00023136"/>
    </source>
</evidence>
<sequence>MKKYQDLAVLLLRIATAVNFLSAVAIRLGFWGPEHGNWQDFLVYTGKVNSFAPAAMIPFLAVTATALEIIFALLLLIGYKTRFVALSAALLTLIFALSMTYSFGPLSALTYSVWVDCTSALLLATMPYYRWSMDAAQAKTIK</sequence>
<evidence type="ECO:0000256" key="3">
    <source>
        <dbReference type="ARBA" id="ARBA00022989"/>
    </source>
</evidence>
<keyword evidence="4 5" id="KW-0472">Membrane</keyword>
<dbReference type="Proteomes" id="UP000676386">
    <property type="component" value="Unassembled WGS sequence"/>
</dbReference>
<dbReference type="Pfam" id="PF07681">
    <property type="entry name" value="DoxX"/>
    <property type="match status" value="1"/>
</dbReference>
<feature type="transmembrane region" description="Helical" evidence="5">
    <location>
        <begin position="51"/>
        <end position="76"/>
    </location>
</feature>
<evidence type="ECO:0000313" key="7">
    <source>
        <dbReference type="Proteomes" id="UP000676386"/>
    </source>
</evidence>
<reference evidence="6 7" key="1">
    <citation type="submission" date="2021-04" db="EMBL/GenBank/DDBJ databases">
        <title>Chitinophaga sp. nov., isolated from the rhizosphere soil.</title>
        <authorList>
            <person name="He S."/>
        </authorList>
    </citation>
    <scope>NUCLEOTIDE SEQUENCE [LARGE SCALE GENOMIC DNA]</scope>
    <source>
        <strain evidence="6 7">2R12</strain>
    </source>
</reference>
<keyword evidence="7" id="KW-1185">Reference proteome</keyword>
<evidence type="ECO:0000256" key="2">
    <source>
        <dbReference type="ARBA" id="ARBA00022692"/>
    </source>
</evidence>
<evidence type="ECO:0000256" key="5">
    <source>
        <dbReference type="SAM" id="Phobius"/>
    </source>
</evidence>
<dbReference type="InterPro" id="IPR032808">
    <property type="entry name" value="DoxX"/>
</dbReference>
<dbReference type="EMBL" id="JAGTXB010000021">
    <property type="protein sequence ID" value="MBS0031264.1"/>
    <property type="molecule type" value="Genomic_DNA"/>
</dbReference>
<accession>A0ABS5J7S8</accession>
<dbReference type="RefSeq" id="WP_211976419.1">
    <property type="nucleotide sequence ID" value="NZ_CBFHAM010000061.1"/>
</dbReference>
<evidence type="ECO:0000256" key="1">
    <source>
        <dbReference type="ARBA" id="ARBA00004141"/>
    </source>
</evidence>
<protein>
    <submittedName>
        <fullName evidence="6">DoxX family protein</fullName>
    </submittedName>
</protein>
<organism evidence="6 7">
    <name type="scientific">Chitinophaga hostae</name>
    <dbReference type="NCBI Taxonomy" id="2831022"/>
    <lineage>
        <taxon>Bacteria</taxon>
        <taxon>Pseudomonadati</taxon>
        <taxon>Bacteroidota</taxon>
        <taxon>Chitinophagia</taxon>
        <taxon>Chitinophagales</taxon>
        <taxon>Chitinophagaceae</taxon>
        <taxon>Chitinophaga</taxon>
    </lineage>
</organism>
<evidence type="ECO:0000313" key="6">
    <source>
        <dbReference type="EMBL" id="MBS0031264.1"/>
    </source>
</evidence>
<feature type="transmembrane region" description="Helical" evidence="5">
    <location>
        <begin position="7"/>
        <end position="31"/>
    </location>
</feature>
<comment type="caution">
    <text evidence="6">The sequence shown here is derived from an EMBL/GenBank/DDBJ whole genome shotgun (WGS) entry which is preliminary data.</text>
</comment>
<proteinExistence type="predicted"/>
<feature type="transmembrane region" description="Helical" evidence="5">
    <location>
        <begin position="83"/>
        <end position="103"/>
    </location>
</feature>